<keyword evidence="2" id="KW-1185">Reference proteome</keyword>
<organism evidence="1 2">
    <name type="scientific">Trichinella patagoniensis</name>
    <dbReference type="NCBI Taxonomy" id="990121"/>
    <lineage>
        <taxon>Eukaryota</taxon>
        <taxon>Metazoa</taxon>
        <taxon>Ecdysozoa</taxon>
        <taxon>Nematoda</taxon>
        <taxon>Enoplea</taxon>
        <taxon>Dorylaimia</taxon>
        <taxon>Trichinellida</taxon>
        <taxon>Trichinellidae</taxon>
        <taxon>Trichinella</taxon>
    </lineage>
</organism>
<dbReference type="EMBL" id="JYDQ01000199">
    <property type="protein sequence ID" value="KRY11317.1"/>
    <property type="molecule type" value="Genomic_DNA"/>
</dbReference>
<evidence type="ECO:0000313" key="1">
    <source>
        <dbReference type="EMBL" id="KRY11317.1"/>
    </source>
</evidence>
<proteinExistence type="predicted"/>
<accession>A0A0V0ZFV1</accession>
<protein>
    <submittedName>
        <fullName evidence="1">Uncharacterized protein</fullName>
    </submittedName>
</protein>
<evidence type="ECO:0000313" key="2">
    <source>
        <dbReference type="Proteomes" id="UP000054783"/>
    </source>
</evidence>
<name>A0A0V0ZFV1_9BILA</name>
<reference evidence="1 2" key="1">
    <citation type="submission" date="2015-01" db="EMBL/GenBank/DDBJ databases">
        <title>Evolution of Trichinella species and genotypes.</title>
        <authorList>
            <person name="Korhonen P.K."/>
            <person name="Edoardo P."/>
            <person name="Giuseppe L.R."/>
            <person name="Gasser R.B."/>
        </authorList>
    </citation>
    <scope>NUCLEOTIDE SEQUENCE [LARGE SCALE GENOMIC DNA]</scope>
    <source>
        <strain evidence="1">ISS2496</strain>
    </source>
</reference>
<dbReference type="AlphaFoldDB" id="A0A0V0ZFV1"/>
<sequence>MGCVSSKALKTQSRTYRGAVEEDALAETSLGMSNMACINSTGSTGLSNNGNCVYNGKTPWSKNSGTGGPYRNHERNVQHALYLLYRVFHLELLDPVMWQWLLVQLKKSVASNLSTSSEEDNLLSLFFSLPVLVNLIKDILCCLKQVSNREVESEFFCEDGDIEGATVRNHTQKKWQRVSTAQSNNNNLELLEYHVHAGGTVVAYMPAHHVVTLPLPLERSVPRPPTLVVPHKIIEASAFMACKYMCLADSMVSVMVQRNSFDPNLIFILYHTVDTIMFMTLRCVSVVFRVALPTKMDANKPEAISVGSLRNDSPKNTIPLCDHFAVADAEVANSLLEPVNPQYILSAIAWNRLVLPQCYVMVYVRKLQQHTLGRRHPQED</sequence>
<dbReference type="Proteomes" id="UP000054783">
    <property type="component" value="Unassembled WGS sequence"/>
</dbReference>
<comment type="caution">
    <text evidence="1">The sequence shown here is derived from an EMBL/GenBank/DDBJ whole genome shotgun (WGS) entry which is preliminary data.</text>
</comment>
<gene>
    <name evidence="1" type="ORF">T12_6108</name>
</gene>